<evidence type="ECO:0008006" key="3">
    <source>
        <dbReference type="Google" id="ProtNLM"/>
    </source>
</evidence>
<dbReference type="InterPro" id="IPR024414">
    <property type="entry name" value="Uncharacterised_PrgI"/>
</dbReference>
<dbReference type="AlphaFoldDB" id="A0A645B032"/>
<dbReference type="Pfam" id="PF12666">
    <property type="entry name" value="PrgI"/>
    <property type="match status" value="1"/>
</dbReference>
<feature type="transmembrane region" description="Helical" evidence="1">
    <location>
        <begin position="48"/>
        <end position="68"/>
    </location>
</feature>
<keyword evidence="1" id="KW-0812">Transmembrane</keyword>
<sequence length="121" mass="14053">MEVKINREIRDYTESMFFGLSMRQFIFSLLAVAVAVVLYFALHGRFGIGTLSWMCVLGAAPFAGAGFIKYNGMTCEQFVWAWFKSEVITPRELHFYPTNTYYEALRPTIEKHKKEALKRHD</sequence>
<proteinExistence type="predicted"/>
<name>A0A645B032_9ZZZZ</name>
<feature type="transmembrane region" description="Helical" evidence="1">
    <location>
        <begin position="25"/>
        <end position="42"/>
    </location>
</feature>
<evidence type="ECO:0000256" key="1">
    <source>
        <dbReference type="SAM" id="Phobius"/>
    </source>
</evidence>
<keyword evidence="1" id="KW-1133">Transmembrane helix</keyword>
<reference evidence="2" key="1">
    <citation type="submission" date="2019-08" db="EMBL/GenBank/DDBJ databases">
        <authorList>
            <person name="Kucharzyk K."/>
            <person name="Murdoch R.W."/>
            <person name="Higgins S."/>
            <person name="Loffler F."/>
        </authorList>
    </citation>
    <scope>NUCLEOTIDE SEQUENCE</scope>
</reference>
<evidence type="ECO:0000313" key="2">
    <source>
        <dbReference type="EMBL" id="MPM58749.1"/>
    </source>
</evidence>
<dbReference type="EMBL" id="VSSQ01016933">
    <property type="protein sequence ID" value="MPM58749.1"/>
    <property type="molecule type" value="Genomic_DNA"/>
</dbReference>
<accession>A0A645B032</accession>
<protein>
    <recommendedName>
        <fullName evidence="3">PrgI family protein</fullName>
    </recommendedName>
</protein>
<comment type="caution">
    <text evidence="2">The sequence shown here is derived from an EMBL/GenBank/DDBJ whole genome shotgun (WGS) entry which is preliminary data.</text>
</comment>
<gene>
    <name evidence="2" type="ORF">SDC9_105582</name>
</gene>
<keyword evidence="1" id="KW-0472">Membrane</keyword>
<organism evidence="2">
    <name type="scientific">bioreactor metagenome</name>
    <dbReference type="NCBI Taxonomy" id="1076179"/>
    <lineage>
        <taxon>unclassified sequences</taxon>
        <taxon>metagenomes</taxon>
        <taxon>ecological metagenomes</taxon>
    </lineage>
</organism>